<dbReference type="GO" id="GO:0005737">
    <property type="term" value="C:cytoplasm"/>
    <property type="evidence" value="ECO:0007669"/>
    <property type="project" value="TreeGrafter"/>
</dbReference>
<organism evidence="2 3">
    <name type="scientific">Leminorella grimontii</name>
    <dbReference type="NCBI Taxonomy" id="82981"/>
    <lineage>
        <taxon>Bacteria</taxon>
        <taxon>Pseudomonadati</taxon>
        <taxon>Pseudomonadota</taxon>
        <taxon>Gammaproteobacteria</taxon>
        <taxon>Enterobacterales</taxon>
        <taxon>Budviciaceae</taxon>
        <taxon>Leminorella</taxon>
    </lineage>
</organism>
<dbReference type="AlphaFoldDB" id="A0AAV5MZZ6"/>
<dbReference type="SUPFAM" id="SSF55729">
    <property type="entry name" value="Acyl-CoA N-acyltransferases (Nat)"/>
    <property type="match status" value="1"/>
</dbReference>
<dbReference type="PROSITE" id="PS51186">
    <property type="entry name" value="GNAT"/>
    <property type="match status" value="1"/>
</dbReference>
<dbReference type="EMBL" id="BRLH01000002">
    <property type="protein sequence ID" value="GKX55436.1"/>
    <property type="molecule type" value="Genomic_DNA"/>
</dbReference>
<dbReference type="Pfam" id="PF13302">
    <property type="entry name" value="Acetyltransf_3"/>
    <property type="match status" value="1"/>
</dbReference>
<reference evidence="2" key="1">
    <citation type="submission" date="2022-06" db="EMBL/GenBank/DDBJ databases">
        <title>Draft genome sequences of Leminorella grimontii str. JCM5902.</title>
        <authorList>
            <person name="Wakabayashi Y."/>
            <person name="Kojima K."/>
        </authorList>
    </citation>
    <scope>NUCLEOTIDE SEQUENCE</scope>
    <source>
        <strain evidence="2">JCM 5902</strain>
    </source>
</reference>
<keyword evidence="3" id="KW-1185">Reference proteome</keyword>
<dbReference type="Gene3D" id="3.40.630.30">
    <property type="match status" value="1"/>
</dbReference>
<sequence>MQQHFYRRAKPPHLRLSIQEERDAPAVFALVQAERERLRKTLPWPDSVTSVEDSLRTIRQNRILFGQRKSAVYLIFWDDELAGLVSFNTIVGKEGTIGYWIASPFEGRSIAYAAVSCLIEWYAEAGAIDSFIIRCSTENERSARLAERLGFQFQDIMPNAEKIGDRCLDHRVYRLRVGAGV</sequence>
<dbReference type="GO" id="GO:0008999">
    <property type="term" value="F:protein-N-terminal-alanine acetyltransferase activity"/>
    <property type="evidence" value="ECO:0007669"/>
    <property type="project" value="TreeGrafter"/>
</dbReference>
<dbReference type="InterPro" id="IPR051908">
    <property type="entry name" value="Ribosomal_N-acetyltransferase"/>
</dbReference>
<protein>
    <submittedName>
        <fullName evidence="2">Ribosomal protein L7/L12-serine acetyltransferase</fullName>
    </submittedName>
</protein>
<dbReference type="PANTHER" id="PTHR43441">
    <property type="entry name" value="RIBOSOMAL-PROTEIN-SERINE ACETYLTRANSFERASE"/>
    <property type="match status" value="1"/>
</dbReference>
<comment type="caution">
    <text evidence="2">The sequence shown here is derived from an EMBL/GenBank/DDBJ whole genome shotgun (WGS) entry which is preliminary data.</text>
</comment>
<dbReference type="GO" id="GO:1990189">
    <property type="term" value="F:protein N-terminal-serine acetyltransferase activity"/>
    <property type="evidence" value="ECO:0007669"/>
    <property type="project" value="TreeGrafter"/>
</dbReference>
<dbReference type="Proteomes" id="UP001058124">
    <property type="component" value="Unassembled WGS sequence"/>
</dbReference>
<keyword evidence="2" id="KW-0689">Ribosomal protein</keyword>
<proteinExistence type="predicted"/>
<dbReference type="PANTHER" id="PTHR43441:SF11">
    <property type="entry name" value="RIBOSOMAL-PROTEIN-SERINE ACETYLTRANSFERASE"/>
    <property type="match status" value="1"/>
</dbReference>
<name>A0AAV5MZZ6_9GAMM</name>
<keyword evidence="2" id="KW-0687">Ribonucleoprotein</keyword>
<dbReference type="GO" id="GO:0005840">
    <property type="term" value="C:ribosome"/>
    <property type="evidence" value="ECO:0007669"/>
    <property type="project" value="UniProtKB-KW"/>
</dbReference>
<evidence type="ECO:0000259" key="1">
    <source>
        <dbReference type="PROSITE" id="PS51186"/>
    </source>
</evidence>
<evidence type="ECO:0000313" key="3">
    <source>
        <dbReference type="Proteomes" id="UP001058124"/>
    </source>
</evidence>
<dbReference type="RefSeq" id="WP_027275626.1">
    <property type="nucleotide sequence ID" value="NZ_BRLH01000002.1"/>
</dbReference>
<dbReference type="InterPro" id="IPR000182">
    <property type="entry name" value="GNAT_dom"/>
</dbReference>
<accession>A0AAV5MZZ6</accession>
<evidence type="ECO:0000313" key="2">
    <source>
        <dbReference type="EMBL" id="GKX55436.1"/>
    </source>
</evidence>
<dbReference type="InterPro" id="IPR016181">
    <property type="entry name" value="Acyl_CoA_acyltransferase"/>
</dbReference>
<gene>
    <name evidence="2" type="ORF">SOASR030_15480</name>
</gene>
<feature type="domain" description="N-acetyltransferase" evidence="1">
    <location>
        <begin position="14"/>
        <end position="178"/>
    </location>
</feature>